<protein>
    <submittedName>
        <fullName evidence="2">Type I restriction-modification system restriction subunit</fullName>
        <ecNumber evidence="2">3.1.21.3</ecNumber>
    </submittedName>
</protein>
<feature type="domain" description="Restriction endonuclease type I HsdR N-terminal" evidence="1">
    <location>
        <begin position="2"/>
        <end position="60"/>
    </location>
</feature>
<dbReference type="Proteomes" id="UP000050360">
    <property type="component" value="Unassembled WGS sequence"/>
</dbReference>
<dbReference type="EC" id="3.1.21.3" evidence="2"/>
<comment type="caution">
    <text evidence="2">The sequence shown here is derived from an EMBL/GenBank/DDBJ whole genome shotgun (WGS) entry which is preliminary data.</text>
</comment>
<name>A0A0P8DU85_9EURY</name>
<accession>A0A0P8DU85</accession>
<reference evidence="2 3" key="1">
    <citation type="submission" date="2015-09" db="EMBL/GenBank/DDBJ databases">
        <title>A metagenomics-based metabolic model of nitrate-dependent anaerobic oxidation of methane by Methanoperedens-like archaea.</title>
        <authorList>
            <person name="Arshad A."/>
            <person name="Speth D.R."/>
            <person name="De Graaf R.M."/>
            <person name="Op Den Camp H.J."/>
            <person name="Jetten M.S."/>
            <person name="Welte C.U."/>
        </authorList>
    </citation>
    <scope>NUCLEOTIDE SEQUENCE [LARGE SCALE GENOMIC DNA]</scope>
</reference>
<evidence type="ECO:0000313" key="2">
    <source>
        <dbReference type="EMBL" id="KPQ40923.1"/>
    </source>
</evidence>
<gene>
    <name evidence="2" type="ORF">MPEBLZ_04529</name>
</gene>
<proteinExistence type="predicted"/>
<dbReference type="GO" id="GO:0009307">
    <property type="term" value="P:DNA restriction-modification system"/>
    <property type="evidence" value="ECO:0007669"/>
    <property type="project" value="UniProtKB-KW"/>
</dbReference>
<dbReference type="AlphaFoldDB" id="A0A0P8DU85"/>
<evidence type="ECO:0000259" key="1">
    <source>
        <dbReference type="Pfam" id="PF04313"/>
    </source>
</evidence>
<dbReference type="GO" id="GO:0003677">
    <property type="term" value="F:DNA binding"/>
    <property type="evidence" value="ECO:0007669"/>
    <property type="project" value="UniProtKB-KW"/>
</dbReference>
<evidence type="ECO:0000313" key="3">
    <source>
        <dbReference type="Proteomes" id="UP000050360"/>
    </source>
</evidence>
<dbReference type="GO" id="GO:0009035">
    <property type="term" value="F:type I site-specific deoxyribonuclease activity"/>
    <property type="evidence" value="ECO:0007669"/>
    <property type="project" value="UniProtKB-EC"/>
</dbReference>
<dbReference type="GO" id="GO:0005524">
    <property type="term" value="F:ATP binding"/>
    <property type="evidence" value="ECO:0007669"/>
    <property type="project" value="UniProtKB-KW"/>
</dbReference>
<dbReference type="Pfam" id="PF04313">
    <property type="entry name" value="HSDR_N"/>
    <property type="match status" value="1"/>
</dbReference>
<dbReference type="EMBL" id="LKCM01000490">
    <property type="protein sequence ID" value="KPQ40923.1"/>
    <property type="molecule type" value="Genomic_DNA"/>
</dbReference>
<sequence length="69" mass="7733">MKMTESEVETAALEIISEMGYKILYGPDIAPDGISPERKSYSDVVLVKRLRDAVNRINPDIPGETRKKP</sequence>
<organism evidence="2 3">
    <name type="scientific">Candidatus Methanoperedens nitratireducens</name>
    <dbReference type="NCBI Taxonomy" id="1392998"/>
    <lineage>
        <taxon>Archaea</taxon>
        <taxon>Methanobacteriati</taxon>
        <taxon>Methanobacteriota</taxon>
        <taxon>Stenosarchaea group</taxon>
        <taxon>Methanomicrobia</taxon>
        <taxon>Methanosarcinales</taxon>
        <taxon>ANME-2 cluster</taxon>
        <taxon>Candidatus Methanoperedentaceae</taxon>
        <taxon>Candidatus Methanoperedens</taxon>
    </lineage>
</organism>
<dbReference type="InterPro" id="IPR007409">
    <property type="entry name" value="Restrct_endonuc_type1_HsdR_N"/>
</dbReference>
<keyword evidence="2" id="KW-0378">Hydrolase</keyword>